<dbReference type="InParanoid" id="A0A1C7NCY0"/>
<feature type="domain" description="Poly(A) RNA polymerase mitochondrial-like central palm" evidence="2">
    <location>
        <begin position="160"/>
        <end position="309"/>
    </location>
</feature>
<protein>
    <submittedName>
        <fullName evidence="3">Poly(A) RNA polymerase protein cid1</fullName>
    </submittedName>
</protein>
<dbReference type="AlphaFoldDB" id="A0A1C7NCY0"/>
<organism evidence="3 4">
    <name type="scientific">Choanephora cucurbitarum</name>
    <dbReference type="NCBI Taxonomy" id="101091"/>
    <lineage>
        <taxon>Eukaryota</taxon>
        <taxon>Fungi</taxon>
        <taxon>Fungi incertae sedis</taxon>
        <taxon>Mucoromycota</taxon>
        <taxon>Mucoromycotina</taxon>
        <taxon>Mucoromycetes</taxon>
        <taxon>Mucorales</taxon>
        <taxon>Mucorineae</taxon>
        <taxon>Choanephoraceae</taxon>
        <taxon>Choanephoroideae</taxon>
        <taxon>Choanephora</taxon>
    </lineage>
</organism>
<comment type="caution">
    <text evidence="3">The sequence shown here is derived from an EMBL/GenBank/DDBJ whole genome shotgun (WGS) entry which is preliminary data.</text>
</comment>
<dbReference type="SUPFAM" id="SSF81301">
    <property type="entry name" value="Nucleotidyltransferase"/>
    <property type="match status" value="1"/>
</dbReference>
<dbReference type="STRING" id="101091.A0A1C7NCY0"/>
<dbReference type="Pfam" id="PF22600">
    <property type="entry name" value="MTPAP-like_central"/>
    <property type="match status" value="1"/>
</dbReference>
<evidence type="ECO:0000313" key="4">
    <source>
        <dbReference type="Proteomes" id="UP000093000"/>
    </source>
</evidence>
<feature type="region of interest" description="Disordered" evidence="1">
    <location>
        <begin position="822"/>
        <end position="847"/>
    </location>
</feature>
<dbReference type="Gene3D" id="3.30.460.10">
    <property type="entry name" value="Beta Polymerase, domain 2"/>
    <property type="match status" value="1"/>
</dbReference>
<keyword evidence="4" id="KW-1185">Reference proteome</keyword>
<dbReference type="GO" id="GO:0010605">
    <property type="term" value="P:negative regulation of macromolecule metabolic process"/>
    <property type="evidence" value="ECO:0007669"/>
    <property type="project" value="UniProtKB-ARBA"/>
</dbReference>
<proteinExistence type="predicted"/>
<reference evidence="3 4" key="1">
    <citation type="submission" date="2016-03" db="EMBL/GenBank/DDBJ databases">
        <title>Choanephora cucurbitarum.</title>
        <authorList>
            <person name="Min B."/>
            <person name="Park H."/>
            <person name="Park J.-H."/>
            <person name="Shin H.-D."/>
            <person name="Choi I.-G."/>
        </authorList>
    </citation>
    <scope>NUCLEOTIDE SEQUENCE [LARGE SCALE GENOMIC DNA]</scope>
    <source>
        <strain evidence="3 4">KUS-F28377</strain>
    </source>
</reference>
<dbReference type="InterPro" id="IPR043519">
    <property type="entry name" value="NT_sf"/>
</dbReference>
<dbReference type="CDD" id="cd05402">
    <property type="entry name" value="NT_PAP_TUTase"/>
    <property type="match status" value="1"/>
</dbReference>
<sequence length="948" mass="110109">MSEEAQVGFLEACGIYAFKNSIASNSRTARVVSLPDLKAHLSETCPSTLSIIFRLYNSLEFFLKGAGREMVRSGMIRAWSSWNYEIMTMANYMNDKRHDHHYFSTLTKHQSNSTLLFVFYLKEDKRRFEQERVELKQKAKKQGRSESANIIDPPKRFDPISNEIFELCHTMQPTEKFFKDTRSLLKRLQSMLDTIWPEMNYRIAIFGSTANLLGLKNADIDLCIVVPEAKFEHDLRTFRKRLSRQPRSVYNMYYLAARLRDIGMKAVESIGHASVPICKFIDPQTGFNCDINTNNILGIENTRLIGTYANLDVRIRPLLAAIKQFVKEKNINNPRGGTLSSYAYVIMALHFLMVGLEQPLIPSLQKLSVRCQSRNCNSITGKIVSQLQDHQIVQWDARYHDCLNIRNIATSAYKMSPSVGKNDTITYWEGKNKDSVSHLLTKFFEYYSDPSNYVVSIITQDGELHGNYDINYWRTSPIVVQDPFILNKNVARSCTVNGAGIIFQEFKRAAQLLKKNTPFSTVCDKQYNIARTVDTECMEYRLQIQKQHTNSYNWRQHVKLPSSDAKHSERQGSTYNWRQHLKSTTSTSVEVTKVQNNDNLVGDLDEKNLDEVIEILKPIIDPVEEETQQQSEKMIQGLSLSNEATKNQKEQKQFNTTPKSILKLVEKIMENQPSSGTIENLTMKPCMDMHALLKESFSKESFMSEMGIHDLYYLMAQLNFLDEAITDSLLEEMTKDDKRENKKMKSMWKKMSTTERLASFMFAVEADRKRKVESINENLTPKPSSPETEFVGLAEPYSPSEEDEDEYNSEQMNNHFDEYADEYEEEDDDYEDEDEEDEEDEEEYDSEFEILTEGEAKEDFDDDDIVDVYFYVEDVPSCIDSYELYQHLYWYGEVYSATPAHTKDDQHVDWFIHLKTKYVNYEKRRLPSLIQLDDYDDCVVSLPRLHPH</sequence>
<gene>
    <name evidence="3" type="primary">cid1</name>
    <name evidence="3" type="ORF">A0J61_05523</name>
</gene>
<evidence type="ECO:0000313" key="3">
    <source>
        <dbReference type="EMBL" id="OBZ86426.1"/>
    </source>
</evidence>
<dbReference type="Gene3D" id="1.10.1410.10">
    <property type="match status" value="1"/>
</dbReference>
<dbReference type="SUPFAM" id="SSF81631">
    <property type="entry name" value="PAP/OAS1 substrate-binding domain"/>
    <property type="match status" value="1"/>
</dbReference>
<dbReference type="OrthoDB" id="2274644at2759"/>
<dbReference type="GO" id="GO:0016779">
    <property type="term" value="F:nucleotidyltransferase activity"/>
    <property type="evidence" value="ECO:0007669"/>
    <property type="project" value="UniProtKB-ARBA"/>
</dbReference>
<feature type="region of interest" description="Disordered" evidence="1">
    <location>
        <begin position="774"/>
        <end position="809"/>
    </location>
</feature>
<dbReference type="Proteomes" id="UP000093000">
    <property type="component" value="Unassembled WGS sequence"/>
</dbReference>
<accession>A0A1C7NCY0</accession>
<feature type="compositionally biased region" description="Polar residues" evidence="1">
    <location>
        <begin position="775"/>
        <end position="787"/>
    </location>
</feature>
<dbReference type="PANTHER" id="PTHR12271">
    <property type="entry name" value="POLY A POLYMERASE CID PAP -RELATED"/>
    <property type="match status" value="1"/>
</dbReference>
<dbReference type="InterPro" id="IPR054708">
    <property type="entry name" value="MTPAP-like_central"/>
</dbReference>
<name>A0A1C7NCY0_9FUNG</name>
<dbReference type="GO" id="GO:0031123">
    <property type="term" value="P:RNA 3'-end processing"/>
    <property type="evidence" value="ECO:0007669"/>
    <property type="project" value="TreeGrafter"/>
</dbReference>
<dbReference type="PANTHER" id="PTHR12271:SF40">
    <property type="entry name" value="POLY(A) RNA POLYMERASE GLD2"/>
    <property type="match status" value="1"/>
</dbReference>
<evidence type="ECO:0000256" key="1">
    <source>
        <dbReference type="SAM" id="MobiDB-lite"/>
    </source>
</evidence>
<evidence type="ECO:0000259" key="2">
    <source>
        <dbReference type="Pfam" id="PF22600"/>
    </source>
</evidence>
<dbReference type="EMBL" id="LUGH01000300">
    <property type="protein sequence ID" value="OBZ86426.1"/>
    <property type="molecule type" value="Genomic_DNA"/>
</dbReference>